<comment type="caution">
    <text evidence="1">The sequence shown here is derived from an EMBL/GenBank/DDBJ whole genome shotgun (WGS) entry which is preliminary data.</text>
</comment>
<dbReference type="Proteomes" id="UP000886998">
    <property type="component" value="Unassembled WGS sequence"/>
</dbReference>
<organism evidence="1 2">
    <name type="scientific">Trichonephila inaurata madagascariensis</name>
    <dbReference type="NCBI Taxonomy" id="2747483"/>
    <lineage>
        <taxon>Eukaryota</taxon>
        <taxon>Metazoa</taxon>
        <taxon>Ecdysozoa</taxon>
        <taxon>Arthropoda</taxon>
        <taxon>Chelicerata</taxon>
        <taxon>Arachnida</taxon>
        <taxon>Araneae</taxon>
        <taxon>Araneomorphae</taxon>
        <taxon>Entelegynae</taxon>
        <taxon>Araneoidea</taxon>
        <taxon>Nephilidae</taxon>
        <taxon>Trichonephila</taxon>
        <taxon>Trichonephila inaurata</taxon>
    </lineage>
</organism>
<accession>A0A8X6IJ39</accession>
<gene>
    <name evidence="1" type="ORF">TNIN_354901</name>
</gene>
<protein>
    <submittedName>
        <fullName evidence="1">Uncharacterized protein</fullName>
    </submittedName>
</protein>
<reference evidence="1" key="1">
    <citation type="submission" date="2020-08" db="EMBL/GenBank/DDBJ databases">
        <title>Multicomponent nature underlies the extraordinary mechanical properties of spider dragline silk.</title>
        <authorList>
            <person name="Kono N."/>
            <person name="Nakamura H."/>
            <person name="Mori M."/>
            <person name="Yoshida Y."/>
            <person name="Ohtoshi R."/>
            <person name="Malay A.D."/>
            <person name="Moran D.A.P."/>
            <person name="Tomita M."/>
            <person name="Numata K."/>
            <person name="Arakawa K."/>
        </authorList>
    </citation>
    <scope>NUCLEOTIDE SEQUENCE</scope>
</reference>
<evidence type="ECO:0000313" key="1">
    <source>
        <dbReference type="EMBL" id="GFS45193.1"/>
    </source>
</evidence>
<dbReference type="EMBL" id="BMAV01025846">
    <property type="protein sequence ID" value="GFS45193.1"/>
    <property type="molecule type" value="Genomic_DNA"/>
</dbReference>
<sequence length="103" mass="11627">MTSARVNRCTCQQALKDPLSISVERLQHEQAADVYRVLPYQSATLSVYVFMIPVTKTAIYASFCNDVRLDLRAQQHSTESCYPTNRGFLSALTVTVYETSVEE</sequence>
<evidence type="ECO:0000313" key="2">
    <source>
        <dbReference type="Proteomes" id="UP000886998"/>
    </source>
</evidence>
<name>A0A8X6IJ39_9ARAC</name>
<proteinExistence type="predicted"/>
<dbReference type="AlphaFoldDB" id="A0A8X6IJ39"/>
<keyword evidence="2" id="KW-1185">Reference proteome</keyword>